<dbReference type="InterPro" id="IPR013974">
    <property type="entry name" value="SAF"/>
</dbReference>
<keyword evidence="3" id="KW-1185">Reference proteome</keyword>
<reference evidence="2 3" key="1">
    <citation type="submission" date="2007-03" db="EMBL/GenBank/DDBJ databases">
        <title>Complete sequence of Desulfotomaculum reducens MI-1.</title>
        <authorList>
            <consortium name="US DOE Joint Genome Institute"/>
            <person name="Copeland A."/>
            <person name="Lucas S."/>
            <person name="Lapidus A."/>
            <person name="Barry K."/>
            <person name="Detter J.C."/>
            <person name="Glavina del Rio T."/>
            <person name="Hammon N."/>
            <person name="Israni S."/>
            <person name="Dalin E."/>
            <person name="Tice H."/>
            <person name="Pitluck S."/>
            <person name="Sims D."/>
            <person name="Brettin T."/>
            <person name="Bruce D."/>
            <person name="Han C."/>
            <person name="Tapia R."/>
            <person name="Schmutz J."/>
            <person name="Larimer F."/>
            <person name="Land M."/>
            <person name="Hauser L."/>
            <person name="Kyrpides N."/>
            <person name="Kim E."/>
            <person name="Tebo B.M."/>
            <person name="Richardson P."/>
        </authorList>
    </citation>
    <scope>NUCLEOTIDE SEQUENCE [LARGE SCALE GENOMIC DNA]</scope>
    <source>
        <strain evidence="2 3">MI-1</strain>
    </source>
</reference>
<gene>
    <name evidence="2" type="ordered locus">Dred_0949</name>
</gene>
<evidence type="ECO:0000313" key="3">
    <source>
        <dbReference type="Proteomes" id="UP000001556"/>
    </source>
</evidence>
<dbReference type="STRING" id="349161.Dred_0949"/>
<sequence length="215" mass="23177">MDRKKGIIISLILSLVFTGAVIFSSNTKYAAATKTVEVAAVNQYIPAGKKITKDDIKMDRVPEKMAINLVQKADDVVGKTILVSLVKDQYIWKKAIAQGEAKKEGYIQVFIPTDLPSSACVIAGEVVDIYLVSKGGIESNSGLIYKGARVLNSLDQSGNEIDPARKNEVSQMAVNGSKVPVTVGVEVPEIVAPVIVQACSKKEIYLVKSNKLPKE</sequence>
<evidence type="ECO:0000259" key="1">
    <source>
        <dbReference type="SMART" id="SM00858"/>
    </source>
</evidence>
<name>A4J331_DESRM</name>
<dbReference type="HOGENOM" id="CLU_1298612_0_0_9"/>
<proteinExistence type="predicted"/>
<dbReference type="CDD" id="cd11614">
    <property type="entry name" value="SAF_CpaB_FlgA_like"/>
    <property type="match status" value="1"/>
</dbReference>
<dbReference type="OrthoDB" id="2585866at2"/>
<accession>A4J331</accession>
<protein>
    <submittedName>
        <fullName evidence="2">SAF domain protein</fullName>
    </submittedName>
</protein>
<dbReference type="Proteomes" id="UP000001556">
    <property type="component" value="Chromosome"/>
</dbReference>
<dbReference type="KEGG" id="drm:Dred_0949"/>
<dbReference type="EMBL" id="CP000612">
    <property type="protein sequence ID" value="ABO49484.1"/>
    <property type="molecule type" value="Genomic_DNA"/>
</dbReference>
<organism evidence="2 3">
    <name type="scientific">Desulforamulus reducens (strain ATCC BAA-1160 / DSM 100696 / MI-1)</name>
    <name type="common">Desulfotomaculum reducens</name>
    <dbReference type="NCBI Taxonomy" id="349161"/>
    <lineage>
        <taxon>Bacteria</taxon>
        <taxon>Bacillati</taxon>
        <taxon>Bacillota</taxon>
        <taxon>Clostridia</taxon>
        <taxon>Eubacteriales</taxon>
        <taxon>Peptococcaceae</taxon>
        <taxon>Desulforamulus</taxon>
    </lineage>
</organism>
<dbReference type="RefSeq" id="WP_011877313.1">
    <property type="nucleotide sequence ID" value="NC_009253.1"/>
</dbReference>
<dbReference type="SMART" id="SM00858">
    <property type="entry name" value="SAF"/>
    <property type="match status" value="1"/>
</dbReference>
<dbReference type="AlphaFoldDB" id="A4J331"/>
<evidence type="ECO:0000313" key="2">
    <source>
        <dbReference type="EMBL" id="ABO49484.1"/>
    </source>
</evidence>
<dbReference type="Pfam" id="PF08666">
    <property type="entry name" value="SAF"/>
    <property type="match status" value="1"/>
</dbReference>
<feature type="domain" description="SAF" evidence="1">
    <location>
        <begin position="36"/>
        <end position="97"/>
    </location>
</feature>